<dbReference type="RefSeq" id="WP_256764205.1">
    <property type="nucleotide sequence ID" value="NZ_JANIGO010000002.1"/>
</dbReference>
<dbReference type="Proteomes" id="UP001204142">
    <property type="component" value="Unassembled WGS sequence"/>
</dbReference>
<keyword evidence="2" id="KW-0732">Signal</keyword>
<dbReference type="Gene3D" id="3.10.450.160">
    <property type="entry name" value="inner membrane protein cigr"/>
    <property type="match status" value="1"/>
</dbReference>
<comment type="caution">
    <text evidence="3">The sequence shown here is derived from an EMBL/GenBank/DDBJ whole genome shotgun (WGS) entry which is preliminary data.</text>
</comment>
<dbReference type="EMBL" id="JANIGO010000002">
    <property type="protein sequence ID" value="MCQ8896432.1"/>
    <property type="molecule type" value="Genomic_DNA"/>
</dbReference>
<feature type="region of interest" description="Disordered" evidence="1">
    <location>
        <begin position="26"/>
        <end position="62"/>
    </location>
</feature>
<evidence type="ECO:0000256" key="2">
    <source>
        <dbReference type="SAM" id="SignalP"/>
    </source>
</evidence>
<gene>
    <name evidence="3" type="ORF">NQT62_08310</name>
</gene>
<reference evidence="3 4" key="1">
    <citation type="submission" date="2022-07" db="EMBL/GenBank/DDBJ databases">
        <authorList>
            <person name="Xamxidin M."/>
            <person name="Wu M."/>
        </authorList>
    </citation>
    <scope>NUCLEOTIDE SEQUENCE [LARGE SCALE GENOMIC DNA]</scope>
    <source>
        <strain evidence="3 4">NBRC 111650</strain>
    </source>
</reference>
<evidence type="ECO:0000313" key="4">
    <source>
        <dbReference type="Proteomes" id="UP001204142"/>
    </source>
</evidence>
<evidence type="ECO:0000256" key="1">
    <source>
        <dbReference type="SAM" id="MobiDB-lite"/>
    </source>
</evidence>
<dbReference type="Pfam" id="PF11776">
    <property type="entry name" value="RcnB"/>
    <property type="match status" value="1"/>
</dbReference>
<name>A0ABT1WFY5_9BURK</name>
<protein>
    <submittedName>
        <fullName evidence="3">RcnB family protein</fullName>
    </submittedName>
</protein>
<keyword evidence="4" id="KW-1185">Reference proteome</keyword>
<dbReference type="InterPro" id="IPR024572">
    <property type="entry name" value="RcnB"/>
</dbReference>
<sequence>MKHSSIRLAAAGLLGLGMMVGMAYADKPEKGHGHGKHKDRGDQQEDRRGDDNDRYRDRGGRDSGGINASINFSFGGADIRTVRDYYGGQAAKGHCPPGLAKKGNGCQPPGQARKWHKGQALPRDLRYYDVPNELRIRLPAPPAGHKYVQMGADLLLIAVGTSIVVDAVQDIF</sequence>
<proteinExistence type="predicted"/>
<accession>A0ABT1WFY5</accession>
<feature type="compositionally biased region" description="Basic and acidic residues" evidence="1">
    <location>
        <begin position="39"/>
        <end position="61"/>
    </location>
</feature>
<feature type="signal peptide" evidence="2">
    <location>
        <begin position="1"/>
        <end position="25"/>
    </location>
</feature>
<evidence type="ECO:0000313" key="3">
    <source>
        <dbReference type="EMBL" id="MCQ8896432.1"/>
    </source>
</evidence>
<feature type="chain" id="PRO_5045366893" evidence="2">
    <location>
        <begin position="26"/>
        <end position="172"/>
    </location>
</feature>
<organism evidence="3 4">
    <name type="scientific">Limnobacter humi</name>
    <dbReference type="NCBI Taxonomy" id="1778671"/>
    <lineage>
        <taxon>Bacteria</taxon>
        <taxon>Pseudomonadati</taxon>
        <taxon>Pseudomonadota</taxon>
        <taxon>Betaproteobacteria</taxon>
        <taxon>Burkholderiales</taxon>
        <taxon>Burkholderiaceae</taxon>
        <taxon>Limnobacter</taxon>
    </lineage>
</organism>